<comment type="caution">
    <text evidence="1">The sequence shown here is derived from an EMBL/GenBank/DDBJ whole genome shotgun (WGS) entry which is preliminary data.</text>
</comment>
<organism evidence="1 2">
    <name type="scientific">Nocardia vulneris</name>
    <dbReference type="NCBI Taxonomy" id="1141657"/>
    <lineage>
        <taxon>Bacteria</taxon>
        <taxon>Bacillati</taxon>
        <taxon>Actinomycetota</taxon>
        <taxon>Actinomycetes</taxon>
        <taxon>Mycobacteriales</taxon>
        <taxon>Nocardiaceae</taxon>
        <taxon>Nocardia</taxon>
    </lineage>
</organism>
<evidence type="ECO:0000313" key="2">
    <source>
        <dbReference type="Proteomes" id="UP000031364"/>
    </source>
</evidence>
<protein>
    <submittedName>
        <fullName evidence="1">Uncharacterized protein</fullName>
    </submittedName>
</protein>
<keyword evidence="2" id="KW-1185">Reference proteome</keyword>
<gene>
    <name evidence="1" type="ORF">FG87_23920</name>
</gene>
<evidence type="ECO:0000313" key="1">
    <source>
        <dbReference type="EMBL" id="KIA62735.1"/>
    </source>
</evidence>
<proteinExistence type="predicted"/>
<dbReference type="EMBL" id="JNFP01000029">
    <property type="protein sequence ID" value="KIA62735.1"/>
    <property type="molecule type" value="Genomic_DNA"/>
</dbReference>
<name>A0ABR4ZBK7_9NOCA</name>
<accession>A0ABR4ZBK7</accession>
<reference evidence="1 2" key="1">
    <citation type="journal article" date="2014" name="Int. J. Syst. Evol. Microbiol.">
        <title>Nocardia vulneris sp. nov., isolated from wounds of human patients in North America.</title>
        <authorList>
            <person name="Lasker B.A."/>
            <person name="Bell M."/>
            <person name="Klenk H.P."/>
            <person name="Sproer C."/>
            <person name="Schumann C."/>
            <person name="Schumann P."/>
            <person name="Brown J.M."/>
        </authorList>
    </citation>
    <scope>NUCLEOTIDE SEQUENCE [LARGE SCALE GENOMIC DNA]</scope>
    <source>
        <strain evidence="1 2">W9851</strain>
    </source>
</reference>
<dbReference type="Proteomes" id="UP000031364">
    <property type="component" value="Unassembled WGS sequence"/>
</dbReference>
<sequence length="68" mass="7328">MESEYFTYLPAAVVNADGSLVNQLNDTALRRLARTAAGLSVEAQQYLTMLANQLRDSEGLPGLDVIDG</sequence>